<evidence type="ECO:0000256" key="11">
    <source>
        <dbReference type="ARBA" id="ARBA00023098"/>
    </source>
</evidence>
<comment type="function">
    <text evidence="1">Transfers the gamma-phosphate of ATP to the 4'-position of a tetraacyldisaccharide 1-phosphate intermediate (termed DS-1-P) to form tetraacyldisaccharide 1,4'-bis-phosphate (lipid IVA).</text>
</comment>
<dbReference type="Pfam" id="PF02606">
    <property type="entry name" value="LpxK"/>
    <property type="match status" value="2"/>
</dbReference>
<keyword evidence="5" id="KW-0444">Lipid biosynthesis</keyword>
<evidence type="ECO:0000256" key="7">
    <source>
        <dbReference type="ARBA" id="ARBA00022679"/>
    </source>
</evidence>
<keyword evidence="10" id="KW-0067">ATP-binding</keyword>
<dbReference type="GO" id="GO:0009245">
    <property type="term" value="P:lipid A biosynthetic process"/>
    <property type="evidence" value="ECO:0007669"/>
    <property type="project" value="UniProtKB-KW"/>
</dbReference>
<evidence type="ECO:0000313" key="14">
    <source>
        <dbReference type="Proteomes" id="UP000231134"/>
    </source>
</evidence>
<evidence type="ECO:0000256" key="2">
    <source>
        <dbReference type="ARBA" id="ARBA00004870"/>
    </source>
</evidence>
<dbReference type="EMBL" id="PGEX01000001">
    <property type="protein sequence ID" value="PJJ41560.1"/>
    <property type="molecule type" value="Genomic_DNA"/>
</dbReference>
<reference evidence="13 14" key="1">
    <citation type="submission" date="2017-11" db="EMBL/GenBank/DDBJ databases">
        <title>Animal gut microbial communities from fecal samples from Wisconsin, USA.</title>
        <authorList>
            <person name="Neumann A."/>
        </authorList>
    </citation>
    <scope>NUCLEOTIDE SEQUENCE [LARGE SCALE GENOMIC DNA]</scope>
    <source>
        <strain evidence="13 14">UWS3</strain>
    </source>
</reference>
<comment type="caution">
    <text evidence="13">The sequence shown here is derived from an EMBL/GenBank/DDBJ whole genome shotgun (WGS) entry which is preliminary data.</text>
</comment>
<dbReference type="UniPathway" id="UPA00359">
    <property type="reaction ID" value="UER00482"/>
</dbReference>
<dbReference type="EC" id="2.7.1.130" evidence="3"/>
<gene>
    <name evidence="13" type="ORF">BGX16_1538</name>
</gene>
<organism evidence="13 14">
    <name type="scientific">Hallerella succinigenes</name>
    <dbReference type="NCBI Taxonomy" id="1896222"/>
    <lineage>
        <taxon>Bacteria</taxon>
        <taxon>Pseudomonadati</taxon>
        <taxon>Fibrobacterota</taxon>
        <taxon>Fibrobacteria</taxon>
        <taxon>Fibrobacterales</taxon>
        <taxon>Fibrobacteraceae</taxon>
        <taxon>Hallerella</taxon>
    </lineage>
</organism>
<evidence type="ECO:0000256" key="9">
    <source>
        <dbReference type="ARBA" id="ARBA00022777"/>
    </source>
</evidence>
<keyword evidence="9 13" id="KW-0418">Kinase</keyword>
<evidence type="ECO:0000313" key="13">
    <source>
        <dbReference type="EMBL" id="PJJ41560.1"/>
    </source>
</evidence>
<evidence type="ECO:0000256" key="1">
    <source>
        <dbReference type="ARBA" id="ARBA00002274"/>
    </source>
</evidence>
<keyword evidence="14" id="KW-1185">Reference proteome</keyword>
<dbReference type="Proteomes" id="UP000231134">
    <property type="component" value="Unassembled WGS sequence"/>
</dbReference>
<evidence type="ECO:0000256" key="6">
    <source>
        <dbReference type="ARBA" id="ARBA00022556"/>
    </source>
</evidence>
<accession>A0A2M9A763</accession>
<name>A0A2M9A763_9BACT</name>
<protein>
    <recommendedName>
        <fullName evidence="4">Tetraacyldisaccharide 4'-kinase</fullName>
        <ecNumber evidence="3">2.7.1.130</ecNumber>
    </recommendedName>
    <alternativeName>
        <fullName evidence="12">Lipid A 4'-kinase</fullName>
    </alternativeName>
</protein>
<dbReference type="InterPro" id="IPR003758">
    <property type="entry name" value="LpxK"/>
</dbReference>
<evidence type="ECO:0000256" key="10">
    <source>
        <dbReference type="ARBA" id="ARBA00022840"/>
    </source>
</evidence>
<dbReference type="GO" id="GO:0009244">
    <property type="term" value="P:lipopolysaccharide core region biosynthetic process"/>
    <property type="evidence" value="ECO:0007669"/>
    <property type="project" value="TreeGrafter"/>
</dbReference>
<keyword evidence="6" id="KW-0441">Lipid A biosynthesis</keyword>
<evidence type="ECO:0000256" key="3">
    <source>
        <dbReference type="ARBA" id="ARBA00012071"/>
    </source>
</evidence>
<sequence>MLGQVPFPLRFLLAGIYRAVFCAFRRTLYRPKKPLQKSRVWIVGSFLAGGAGKTPLVQRLSELLTAQGYRVAILCHQTAWDEFRMLQSSPCGASVFQTSNRYKTAKQLDGKFDILLCDGGLEDTRFVNATRFVLRWDETAKSLTDLFPCGSCVSLEKDHPDAWTIDGYREQATSSADMAKPNFAVTFGIEKIQNLQGKSLSPNSPVAVVTGIGNPKRFALDIESFGLQIQKCVFLTDHSKAYARVLRAELDGDLPIVLSEKDAARLSVQEKENPALYIAKERVQINSALLDYLKAADGGAAKNPPSTL</sequence>
<dbReference type="OrthoDB" id="9766423at2"/>
<dbReference type="RefSeq" id="WP_100425520.1">
    <property type="nucleotide sequence ID" value="NZ_PGEX01000001.1"/>
</dbReference>
<dbReference type="GO" id="GO:0005886">
    <property type="term" value="C:plasma membrane"/>
    <property type="evidence" value="ECO:0007669"/>
    <property type="project" value="TreeGrafter"/>
</dbReference>
<evidence type="ECO:0000256" key="12">
    <source>
        <dbReference type="ARBA" id="ARBA00029757"/>
    </source>
</evidence>
<dbReference type="GO" id="GO:0009029">
    <property type="term" value="F:lipid-A 4'-kinase activity"/>
    <property type="evidence" value="ECO:0007669"/>
    <property type="project" value="UniProtKB-EC"/>
</dbReference>
<dbReference type="SUPFAM" id="SSF52540">
    <property type="entry name" value="P-loop containing nucleoside triphosphate hydrolases"/>
    <property type="match status" value="1"/>
</dbReference>
<dbReference type="PANTHER" id="PTHR42724">
    <property type="entry name" value="TETRAACYLDISACCHARIDE 4'-KINASE"/>
    <property type="match status" value="1"/>
</dbReference>
<dbReference type="GO" id="GO:0005524">
    <property type="term" value="F:ATP binding"/>
    <property type="evidence" value="ECO:0007669"/>
    <property type="project" value="UniProtKB-KW"/>
</dbReference>
<evidence type="ECO:0000256" key="8">
    <source>
        <dbReference type="ARBA" id="ARBA00022741"/>
    </source>
</evidence>
<keyword evidence="8" id="KW-0547">Nucleotide-binding</keyword>
<keyword evidence="7" id="KW-0808">Transferase</keyword>
<dbReference type="PANTHER" id="PTHR42724:SF1">
    <property type="entry name" value="TETRAACYLDISACCHARIDE 4'-KINASE, MITOCHONDRIAL-RELATED"/>
    <property type="match status" value="1"/>
</dbReference>
<comment type="pathway">
    <text evidence="2">Glycolipid biosynthesis; lipid IV(A) biosynthesis; lipid IV(A) from (3R)-3-hydroxytetradecanoyl-[acyl-carrier-protein] and UDP-N-acetyl-alpha-D-glucosamine: step 6/6.</text>
</comment>
<dbReference type="AlphaFoldDB" id="A0A2M9A763"/>
<dbReference type="InterPro" id="IPR027417">
    <property type="entry name" value="P-loop_NTPase"/>
</dbReference>
<evidence type="ECO:0000256" key="5">
    <source>
        <dbReference type="ARBA" id="ARBA00022516"/>
    </source>
</evidence>
<keyword evidence="11" id="KW-0443">Lipid metabolism</keyword>
<evidence type="ECO:0000256" key="4">
    <source>
        <dbReference type="ARBA" id="ARBA00016436"/>
    </source>
</evidence>
<proteinExistence type="predicted"/>